<dbReference type="AlphaFoldDB" id="A0A8T0HLE8"/>
<reference evidence="3" key="1">
    <citation type="submission" date="2020-06" db="EMBL/GenBank/DDBJ databases">
        <title>WGS assembly of Ceratodon purpureus strain R40.</title>
        <authorList>
            <person name="Carey S.B."/>
            <person name="Jenkins J."/>
            <person name="Shu S."/>
            <person name="Lovell J.T."/>
            <person name="Sreedasyam A."/>
            <person name="Maumus F."/>
            <person name="Tiley G.P."/>
            <person name="Fernandez-Pozo N."/>
            <person name="Barry K."/>
            <person name="Chen C."/>
            <person name="Wang M."/>
            <person name="Lipzen A."/>
            <person name="Daum C."/>
            <person name="Saski C.A."/>
            <person name="Payton A.C."/>
            <person name="Mcbreen J.C."/>
            <person name="Conrad R.E."/>
            <person name="Kollar L.M."/>
            <person name="Olsson S."/>
            <person name="Huttunen S."/>
            <person name="Landis J.B."/>
            <person name="Wickett N.J."/>
            <person name="Johnson M.G."/>
            <person name="Rensing S.A."/>
            <person name="Grimwood J."/>
            <person name="Schmutz J."/>
            <person name="Mcdaniel S.F."/>
        </authorList>
    </citation>
    <scope>NUCLEOTIDE SEQUENCE</scope>
    <source>
        <strain evidence="3">R40</strain>
    </source>
</reference>
<gene>
    <name evidence="3" type="ORF">KC19_VG027300</name>
</gene>
<dbReference type="Proteomes" id="UP000822688">
    <property type="component" value="Chromosome V"/>
</dbReference>
<feature type="region of interest" description="Disordered" evidence="2">
    <location>
        <begin position="156"/>
        <end position="178"/>
    </location>
</feature>
<evidence type="ECO:0000256" key="2">
    <source>
        <dbReference type="SAM" id="MobiDB-lite"/>
    </source>
</evidence>
<feature type="coiled-coil region" evidence="1">
    <location>
        <begin position="191"/>
        <end position="225"/>
    </location>
</feature>
<accession>A0A8T0HLE8</accession>
<comment type="caution">
    <text evidence="3">The sequence shown here is derived from an EMBL/GenBank/DDBJ whole genome shotgun (WGS) entry which is preliminary data.</text>
</comment>
<keyword evidence="1" id="KW-0175">Coiled coil</keyword>
<keyword evidence="4" id="KW-1185">Reference proteome</keyword>
<evidence type="ECO:0000313" key="3">
    <source>
        <dbReference type="EMBL" id="KAG0571614.1"/>
    </source>
</evidence>
<name>A0A8T0HLE8_CERPU</name>
<feature type="non-terminal residue" evidence="3">
    <location>
        <position position="397"/>
    </location>
</feature>
<dbReference type="EMBL" id="CM026426">
    <property type="protein sequence ID" value="KAG0571614.1"/>
    <property type="molecule type" value="Genomic_DNA"/>
</dbReference>
<sequence>MLCCFSIVERSTRTGYASAFQLQPTSSQLLQLLNHVHRANLCTRRRDQAHYNTKAQDVNSKPQISGCETEAIPYAKDVTWRRINKPSPNHPESTSIYSDGCYFADKQHQENASPGFPDSAPLRFTNNQHRENTSPVIPDSASLPARLGRVFNSTHRATKISSPGVLKESPSRCPRLPQPQPPLTPGCCSGCEALVSQCEQLLVALKEAKRKQPEKERLAEEREQQIRHLTQLLQSGDLPQSKGKFHQASRNFQICLYSIWSRKESRSQKKVMEHTCISNAKSMTDTTYMSTTPQHIDRRHIIDTSLKTITDRERTHQARLRLTRETTNTLQHSPCNKLQQARRNNLQQARRPLTQLWKFHFISNGTRKVSLPQLLLLITIDRRLTEVIPNCSKNTSQ</sequence>
<proteinExistence type="predicted"/>
<evidence type="ECO:0000313" key="4">
    <source>
        <dbReference type="Proteomes" id="UP000822688"/>
    </source>
</evidence>
<protein>
    <submittedName>
        <fullName evidence="3">Uncharacterized protein</fullName>
    </submittedName>
</protein>
<evidence type="ECO:0000256" key="1">
    <source>
        <dbReference type="SAM" id="Coils"/>
    </source>
</evidence>
<organism evidence="3 4">
    <name type="scientific">Ceratodon purpureus</name>
    <name type="common">Fire moss</name>
    <name type="synonym">Dicranum purpureum</name>
    <dbReference type="NCBI Taxonomy" id="3225"/>
    <lineage>
        <taxon>Eukaryota</taxon>
        <taxon>Viridiplantae</taxon>
        <taxon>Streptophyta</taxon>
        <taxon>Embryophyta</taxon>
        <taxon>Bryophyta</taxon>
        <taxon>Bryophytina</taxon>
        <taxon>Bryopsida</taxon>
        <taxon>Dicranidae</taxon>
        <taxon>Pseudoditrichales</taxon>
        <taxon>Ditrichaceae</taxon>
        <taxon>Ceratodon</taxon>
    </lineage>
</organism>